<keyword evidence="2" id="KW-1185">Reference proteome</keyword>
<gene>
    <name evidence="1" type="ORF">BJX68DRAFT_230596</name>
</gene>
<dbReference type="Proteomes" id="UP001610444">
    <property type="component" value="Unassembled WGS sequence"/>
</dbReference>
<dbReference type="GeneID" id="98154385"/>
<comment type="caution">
    <text evidence="1">The sequence shown here is derived from an EMBL/GenBank/DDBJ whole genome shotgun (WGS) entry which is preliminary data.</text>
</comment>
<proteinExistence type="predicted"/>
<protein>
    <submittedName>
        <fullName evidence="1">Uncharacterized protein</fullName>
    </submittedName>
</protein>
<dbReference type="RefSeq" id="XP_070902512.1">
    <property type="nucleotide sequence ID" value="XM_071039221.1"/>
</dbReference>
<accession>A0ABR4KVQ4</accession>
<organism evidence="1 2">
    <name type="scientific">Aspergillus pseudodeflectus</name>
    <dbReference type="NCBI Taxonomy" id="176178"/>
    <lineage>
        <taxon>Eukaryota</taxon>
        <taxon>Fungi</taxon>
        <taxon>Dikarya</taxon>
        <taxon>Ascomycota</taxon>
        <taxon>Pezizomycotina</taxon>
        <taxon>Eurotiomycetes</taxon>
        <taxon>Eurotiomycetidae</taxon>
        <taxon>Eurotiales</taxon>
        <taxon>Aspergillaceae</taxon>
        <taxon>Aspergillus</taxon>
        <taxon>Aspergillus subgen. Nidulantes</taxon>
    </lineage>
</organism>
<evidence type="ECO:0000313" key="1">
    <source>
        <dbReference type="EMBL" id="KAL2856354.1"/>
    </source>
</evidence>
<sequence length="51" mass="5694">MIENTLQLSSLANDGAICYEPALIKAFEKLSLESSVFLRILEQNAGLLIRR</sequence>
<name>A0ABR4KVQ4_9EURO</name>
<dbReference type="EMBL" id="JBFXLR010000008">
    <property type="protein sequence ID" value="KAL2856354.1"/>
    <property type="molecule type" value="Genomic_DNA"/>
</dbReference>
<reference evidence="1 2" key="1">
    <citation type="submission" date="2024-07" db="EMBL/GenBank/DDBJ databases">
        <title>Section-level genome sequencing and comparative genomics of Aspergillus sections Usti and Cavernicolus.</title>
        <authorList>
            <consortium name="Lawrence Berkeley National Laboratory"/>
            <person name="Nybo J.L."/>
            <person name="Vesth T.C."/>
            <person name="Theobald S."/>
            <person name="Frisvad J.C."/>
            <person name="Larsen T.O."/>
            <person name="Kjaerboelling I."/>
            <person name="Rothschild-Mancinelli K."/>
            <person name="Lyhne E.K."/>
            <person name="Kogle M.E."/>
            <person name="Barry K."/>
            <person name="Clum A."/>
            <person name="Na H."/>
            <person name="Ledsgaard L."/>
            <person name="Lin J."/>
            <person name="Lipzen A."/>
            <person name="Kuo A."/>
            <person name="Riley R."/>
            <person name="Mondo S."/>
            <person name="LaButti K."/>
            <person name="Haridas S."/>
            <person name="Pangalinan J."/>
            <person name="Salamov A.A."/>
            <person name="Simmons B.A."/>
            <person name="Magnuson J.K."/>
            <person name="Chen J."/>
            <person name="Drula E."/>
            <person name="Henrissat B."/>
            <person name="Wiebenga A."/>
            <person name="Lubbers R.J."/>
            <person name="Gomes A.C."/>
            <person name="Macurrencykelacurrency M.R."/>
            <person name="Stajich J."/>
            <person name="Grigoriev I.V."/>
            <person name="Mortensen U.H."/>
            <person name="De vries R.P."/>
            <person name="Baker S.E."/>
            <person name="Andersen M.R."/>
        </authorList>
    </citation>
    <scope>NUCLEOTIDE SEQUENCE [LARGE SCALE GENOMIC DNA]</scope>
    <source>
        <strain evidence="1 2">CBS 756.74</strain>
    </source>
</reference>
<evidence type="ECO:0000313" key="2">
    <source>
        <dbReference type="Proteomes" id="UP001610444"/>
    </source>
</evidence>